<proteinExistence type="inferred from homology"/>
<dbReference type="GO" id="GO:0016020">
    <property type="term" value="C:membrane"/>
    <property type="evidence" value="ECO:0007669"/>
    <property type="project" value="UniProtKB-SubCell"/>
</dbReference>
<gene>
    <name evidence="11" type="ORF">PHATRDRAFT_42545</name>
</gene>
<keyword evidence="8" id="KW-0245">EGF-like domain</keyword>
<evidence type="ECO:0000256" key="2">
    <source>
        <dbReference type="ARBA" id="ARBA00009749"/>
    </source>
</evidence>
<comment type="caution">
    <text evidence="8">Lacks conserved residue(s) required for the propagation of feature annotation.</text>
</comment>
<feature type="transmembrane region" description="Helical" evidence="9">
    <location>
        <begin position="136"/>
        <end position="157"/>
    </location>
</feature>
<dbReference type="PaxDb" id="2850-Phatr42545"/>
<evidence type="ECO:0000256" key="3">
    <source>
        <dbReference type="ARBA" id="ARBA00022448"/>
    </source>
</evidence>
<dbReference type="InterPro" id="IPR036739">
    <property type="entry name" value="SLC41_membr_dom_sf"/>
</dbReference>
<dbReference type="eggNOG" id="ENOG502S2RY">
    <property type="taxonomic scope" value="Eukaryota"/>
</dbReference>
<dbReference type="SUPFAM" id="SSF161093">
    <property type="entry name" value="MgtE membrane domain-like"/>
    <property type="match status" value="1"/>
</dbReference>
<evidence type="ECO:0000313" key="12">
    <source>
        <dbReference type="Proteomes" id="UP000000759"/>
    </source>
</evidence>
<dbReference type="RefSeq" id="XP_002177080.1">
    <property type="nucleotide sequence ID" value="XM_002177044.1"/>
</dbReference>
<feature type="transmembrane region" description="Helical" evidence="9">
    <location>
        <begin position="408"/>
        <end position="426"/>
    </location>
</feature>
<keyword evidence="4 9" id="KW-0812">Transmembrane</keyword>
<dbReference type="OrthoDB" id="48232at2759"/>
<dbReference type="Pfam" id="PF01769">
    <property type="entry name" value="MgtE"/>
    <property type="match status" value="1"/>
</dbReference>
<evidence type="ECO:0000259" key="10">
    <source>
        <dbReference type="PROSITE" id="PS50026"/>
    </source>
</evidence>
<dbReference type="InParanoid" id="B7FRN8"/>
<evidence type="ECO:0000256" key="8">
    <source>
        <dbReference type="PROSITE-ProRule" id="PRU00076"/>
    </source>
</evidence>
<protein>
    <recommendedName>
        <fullName evidence="10">EGF-like domain-containing protein</fullName>
    </recommendedName>
</protein>
<dbReference type="GO" id="GO:0008324">
    <property type="term" value="F:monoatomic cation transmembrane transporter activity"/>
    <property type="evidence" value="ECO:0007669"/>
    <property type="project" value="InterPro"/>
</dbReference>
<evidence type="ECO:0000313" key="11">
    <source>
        <dbReference type="EMBL" id="EEC51543.1"/>
    </source>
</evidence>
<dbReference type="KEGG" id="pti:PHATRDRAFT_42545"/>
<dbReference type="PANTHER" id="PTHR41394">
    <property type="entry name" value="MAGNESIUM TRANSPORTER MGTE"/>
    <property type="match status" value="1"/>
</dbReference>
<dbReference type="PROSITE" id="PS50026">
    <property type="entry name" value="EGF_3"/>
    <property type="match status" value="1"/>
</dbReference>
<evidence type="ECO:0000256" key="4">
    <source>
        <dbReference type="ARBA" id="ARBA00022692"/>
    </source>
</evidence>
<feature type="transmembrane region" description="Helical" evidence="9">
    <location>
        <begin position="475"/>
        <end position="498"/>
    </location>
</feature>
<comment type="similarity">
    <text evidence="2">Belongs to the SLC41A transporter family.</text>
</comment>
<feature type="transmembrane region" description="Helical" evidence="9">
    <location>
        <begin position="322"/>
        <end position="347"/>
    </location>
</feature>
<dbReference type="PROSITE" id="PS01186">
    <property type="entry name" value="EGF_2"/>
    <property type="match status" value="1"/>
</dbReference>
<sequence length="500" mass="53003">MTDSKITICKDDTRCDNNSRCMPDQVKKDGSYFCDCSSAHGNTVYNGRSCEFSATEYCTEDKTISYSSYCTNGVCAGVYDPIVSGIHIGCVCNTGYSGDFCEFVVSPDEGKSSGTVGSSSPGSTSTNAGSKGNSPVVASMSIVAVVIAIALVTLWVWRRKRLFGQRHEVRKGRSMDPSTDMHLEADGSTCQKQPAYTVDRMRVQKSPLFSLVCPTILLSIGIFSASDCSASFTSTNWPKRFNLLHDLTMPPKSGKAIEPSSAMRELKETVRKQAAEIDTLKFQLKLSGAGPKIGSVVPHGGGHGGGSEVTLDELTSYLNKPFYQIAMARVGWLSLFLVSLSLTALIMNGFEHTLARQIELAYFVPLLAGHGGNTGGQTVGTVLSALSAGTVTTNDAAKVISKEAMSGLMMGIILGAMVGPIAHYGMGISLHVSTVIFCTLPLVSTIAATLGSAIPFLCLALGLEPSVIAAPAMTSFVDVSGLMAYFLIAHEIFSLFGIDL</sequence>
<evidence type="ECO:0000256" key="9">
    <source>
        <dbReference type="SAM" id="Phobius"/>
    </source>
</evidence>
<reference evidence="11 12" key="1">
    <citation type="journal article" date="2008" name="Nature">
        <title>The Phaeodactylum genome reveals the evolutionary history of diatom genomes.</title>
        <authorList>
            <person name="Bowler C."/>
            <person name="Allen A.E."/>
            <person name="Badger J.H."/>
            <person name="Grimwood J."/>
            <person name="Jabbari K."/>
            <person name="Kuo A."/>
            <person name="Maheswari U."/>
            <person name="Martens C."/>
            <person name="Maumus F."/>
            <person name="Otillar R.P."/>
            <person name="Rayko E."/>
            <person name="Salamov A."/>
            <person name="Vandepoele K."/>
            <person name="Beszteri B."/>
            <person name="Gruber A."/>
            <person name="Heijde M."/>
            <person name="Katinka M."/>
            <person name="Mock T."/>
            <person name="Valentin K."/>
            <person name="Verret F."/>
            <person name="Berges J.A."/>
            <person name="Brownlee C."/>
            <person name="Cadoret J.P."/>
            <person name="Chiovitti A."/>
            <person name="Choi C.J."/>
            <person name="Coesel S."/>
            <person name="De Martino A."/>
            <person name="Detter J.C."/>
            <person name="Durkin C."/>
            <person name="Falciatore A."/>
            <person name="Fournet J."/>
            <person name="Haruta M."/>
            <person name="Huysman M.J."/>
            <person name="Jenkins B.D."/>
            <person name="Jiroutova K."/>
            <person name="Jorgensen R.E."/>
            <person name="Joubert Y."/>
            <person name="Kaplan A."/>
            <person name="Kroger N."/>
            <person name="Kroth P.G."/>
            <person name="La Roche J."/>
            <person name="Lindquist E."/>
            <person name="Lommer M."/>
            <person name="Martin-Jezequel V."/>
            <person name="Lopez P.J."/>
            <person name="Lucas S."/>
            <person name="Mangogna M."/>
            <person name="McGinnis K."/>
            <person name="Medlin L.K."/>
            <person name="Montsant A."/>
            <person name="Oudot-Le Secq M.P."/>
            <person name="Napoli C."/>
            <person name="Obornik M."/>
            <person name="Parker M.S."/>
            <person name="Petit J.L."/>
            <person name="Porcel B.M."/>
            <person name="Poulsen N."/>
            <person name="Robison M."/>
            <person name="Rychlewski L."/>
            <person name="Rynearson T.A."/>
            <person name="Schmutz J."/>
            <person name="Shapiro H."/>
            <person name="Siaut M."/>
            <person name="Stanley M."/>
            <person name="Sussman M.R."/>
            <person name="Taylor A.R."/>
            <person name="Vardi A."/>
            <person name="von Dassow P."/>
            <person name="Vyverman W."/>
            <person name="Willis A."/>
            <person name="Wyrwicz L.S."/>
            <person name="Rokhsar D.S."/>
            <person name="Weissenbach J."/>
            <person name="Armbrust E.V."/>
            <person name="Green B.R."/>
            <person name="Van de Peer Y."/>
            <person name="Grigoriev I.V."/>
        </authorList>
    </citation>
    <scope>NUCLEOTIDE SEQUENCE [LARGE SCALE GENOMIC DNA]</scope>
    <source>
        <strain evidence="11 12">CCAP 1055/1</strain>
    </source>
</reference>
<evidence type="ECO:0000256" key="5">
    <source>
        <dbReference type="ARBA" id="ARBA00022842"/>
    </source>
</evidence>
<evidence type="ECO:0000256" key="7">
    <source>
        <dbReference type="ARBA" id="ARBA00023136"/>
    </source>
</evidence>
<organism evidence="11 12">
    <name type="scientific">Phaeodactylum tricornutum (strain CCAP 1055/1)</name>
    <dbReference type="NCBI Taxonomy" id="556484"/>
    <lineage>
        <taxon>Eukaryota</taxon>
        <taxon>Sar</taxon>
        <taxon>Stramenopiles</taxon>
        <taxon>Ochrophyta</taxon>
        <taxon>Bacillariophyta</taxon>
        <taxon>Bacillariophyceae</taxon>
        <taxon>Bacillariophycidae</taxon>
        <taxon>Naviculales</taxon>
        <taxon>Phaeodactylaceae</taxon>
        <taxon>Phaeodactylum</taxon>
    </lineage>
</organism>
<dbReference type="STRING" id="556484.B7FRN8"/>
<comment type="subcellular location">
    <subcellularLocation>
        <location evidence="1">Membrane</location>
        <topology evidence="1">Multi-pass membrane protein</topology>
    </subcellularLocation>
</comment>
<keyword evidence="5" id="KW-0460">Magnesium</keyword>
<keyword evidence="6 9" id="KW-1133">Transmembrane helix</keyword>
<keyword evidence="3" id="KW-0813">Transport</keyword>
<keyword evidence="12" id="KW-1185">Reference proteome</keyword>
<accession>B7FRN8</accession>
<dbReference type="HOGENOM" id="CLU_928941_0_0_1"/>
<dbReference type="Proteomes" id="UP000000759">
    <property type="component" value="Chromosome 1"/>
</dbReference>
<feature type="domain" description="EGF-like" evidence="10">
    <location>
        <begin position="5"/>
        <end position="51"/>
    </location>
</feature>
<dbReference type="Gene3D" id="1.10.357.20">
    <property type="entry name" value="SLC41 divalent cation transporters, integral membrane domain"/>
    <property type="match status" value="1"/>
</dbReference>
<name>B7FRN8_PHATC</name>
<reference evidence="12" key="2">
    <citation type="submission" date="2008-08" db="EMBL/GenBank/DDBJ databases">
        <authorList>
            <consortium name="Diatom Consortium"/>
            <person name="Grigoriev I."/>
            <person name="Grimwood J."/>
            <person name="Kuo A."/>
            <person name="Otillar R.P."/>
            <person name="Salamov A."/>
            <person name="Detter J.C."/>
            <person name="Lindquist E."/>
            <person name="Shapiro H."/>
            <person name="Lucas S."/>
            <person name="Glavina del Rio T."/>
            <person name="Pitluck S."/>
            <person name="Rokhsar D."/>
            <person name="Bowler C."/>
        </authorList>
    </citation>
    <scope>GENOME REANNOTATION</scope>
    <source>
        <strain evidence="12">CCAP 1055/1</strain>
    </source>
</reference>
<dbReference type="CDD" id="cd00054">
    <property type="entry name" value="EGF_CA"/>
    <property type="match status" value="1"/>
</dbReference>
<feature type="transmembrane region" description="Helical" evidence="9">
    <location>
        <begin position="432"/>
        <end position="463"/>
    </location>
</feature>
<keyword evidence="7 9" id="KW-0472">Membrane</keyword>
<dbReference type="EMBL" id="CM000605">
    <property type="protein sequence ID" value="EEC51543.1"/>
    <property type="molecule type" value="Genomic_DNA"/>
</dbReference>
<evidence type="ECO:0000256" key="1">
    <source>
        <dbReference type="ARBA" id="ARBA00004141"/>
    </source>
</evidence>
<dbReference type="AlphaFoldDB" id="B7FRN8"/>
<dbReference type="PROSITE" id="PS00022">
    <property type="entry name" value="EGF_1"/>
    <property type="match status" value="1"/>
</dbReference>
<evidence type="ECO:0000256" key="6">
    <source>
        <dbReference type="ARBA" id="ARBA00022989"/>
    </source>
</evidence>
<dbReference type="Gene3D" id="2.10.25.10">
    <property type="entry name" value="Laminin"/>
    <property type="match status" value="1"/>
</dbReference>
<dbReference type="InterPro" id="IPR006667">
    <property type="entry name" value="SLC41_membr_dom"/>
</dbReference>
<dbReference type="GeneID" id="7196704"/>
<dbReference type="InterPro" id="IPR000742">
    <property type="entry name" value="EGF"/>
</dbReference>
<feature type="transmembrane region" description="Helical" evidence="9">
    <location>
        <begin position="208"/>
        <end position="226"/>
    </location>
</feature>
<dbReference type="PANTHER" id="PTHR41394:SF8">
    <property type="entry name" value="MAGNESIUM TRANSPORTER MGTE"/>
    <property type="match status" value="1"/>
</dbReference>